<feature type="disulfide bond" evidence="12">
    <location>
        <begin position="276"/>
        <end position="286"/>
    </location>
</feature>
<dbReference type="Pfam" id="PF07974">
    <property type="entry name" value="EGF_2"/>
    <property type="match status" value="1"/>
</dbReference>
<feature type="domain" description="EGF-like" evidence="15">
    <location>
        <begin position="208"/>
        <end position="240"/>
    </location>
</feature>
<feature type="disulfide bond" evidence="13">
    <location>
        <begin position="348"/>
        <end position="360"/>
    </location>
</feature>
<dbReference type="GO" id="GO:0005102">
    <property type="term" value="F:signaling receptor binding"/>
    <property type="evidence" value="ECO:0007669"/>
    <property type="project" value="TreeGrafter"/>
</dbReference>
<dbReference type="Gene3D" id="2.10.25.10">
    <property type="entry name" value="Laminin"/>
    <property type="match status" value="4"/>
</dbReference>
<dbReference type="Pfam" id="PF12661">
    <property type="entry name" value="hEGF"/>
    <property type="match status" value="3"/>
</dbReference>
<keyword evidence="18" id="KW-1185">Reference proteome</keyword>
<keyword evidence="4" id="KW-0217">Developmental protein</keyword>
<evidence type="ECO:0000256" key="6">
    <source>
        <dbReference type="ARBA" id="ARBA00022536"/>
    </source>
</evidence>
<feature type="domain" description="EGF-like" evidence="15">
    <location>
        <begin position="272"/>
        <end position="304"/>
    </location>
</feature>
<dbReference type="Gene3D" id="4.10.400.10">
    <property type="entry name" value="Low-density Lipoprotein Receptor"/>
    <property type="match status" value="1"/>
</dbReference>
<dbReference type="PROSITE" id="PS01209">
    <property type="entry name" value="LDLRA_1"/>
    <property type="match status" value="1"/>
</dbReference>
<dbReference type="InterPro" id="IPR002172">
    <property type="entry name" value="LDrepeatLR_classA_rpt"/>
</dbReference>
<evidence type="ECO:0000256" key="3">
    <source>
        <dbReference type="ARBA" id="ARBA00013854"/>
    </source>
</evidence>
<comment type="subcellular location">
    <subcellularLocation>
        <location evidence="2">Secreted</location>
    </subcellularLocation>
</comment>
<dbReference type="SMART" id="SM00192">
    <property type="entry name" value="LDLa"/>
    <property type="match status" value="1"/>
</dbReference>
<dbReference type="Gene3D" id="2.60.40.2170">
    <property type="entry name" value="Wnt, WIF domain"/>
    <property type="match status" value="1"/>
</dbReference>
<evidence type="ECO:0000256" key="2">
    <source>
        <dbReference type="ARBA" id="ARBA00004613"/>
    </source>
</evidence>
<evidence type="ECO:0000313" key="18">
    <source>
        <dbReference type="Proteomes" id="UP001162156"/>
    </source>
</evidence>
<keyword evidence="8 14" id="KW-0732">Signal</keyword>
<evidence type="ECO:0000259" key="15">
    <source>
        <dbReference type="PROSITE" id="PS50026"/>
    </source>
</evidence>
<keyword evidence="5" id="KW-0964">Secreted</keyword>
<evidence type="ECO:0000256" key="11">
    <source>
        <dbReference type="ARBA" id="ARBA00023180"/>
    </source>
</evidence>
<dbReference type="PROSITE" id="PS50026">
    <property type="entry name" value="EGF_3"/>
    <property type="match status" value="2"/>
</dbReference>
<dbReference type="InterPro" id="IPR003306">
    <property type="entry name" value="WIF"/>
</dbReference>
<dbReference type="InterPro" id="IPR013309">
    <property type="entry name" value="Wnt-inh"/>
</dbReference>
<dbReference type="CDD" id="cd00112">
    <property type="entry name" value="LDLa"/>
    <property type="match status" value="1"/>
</dbReference>
<evidence type="ECO:0000256" key="4">
    <source>
        <dbReference type="ARBA" id="ARBA00022473"/>
    </source>
</evidence>
<evidence type="ECO:0000256" key="5">
    <source>
        <dbReference type="ARBA" id="ARBA00022525"/>
    </source>
</evidence>
<dbReference type="PROSITE" id="PS00022">
    <property type="entry name" value="EGF_1"/>
    <property type="match status" value="1"/>
</dbReference>
<dbReference type="SUPFAM" id="SSF57424">
    <property type="entry name" value="LDL receptor-like module"/>
    <property type="match status" value="1"/>
</dbReference>
<feature type="domain" description="WIF" evidence="16">
    <location>
        <begin position="34"/>
        <end position="171"/>
    </location>
</feature>
<dbReference type="Pfam" id="PF02019">
    <property type="entry name" value="WIF"/>
    <property type="match status" value="1"/>
</dbReference>
<dbReference type="GO" id="GO:0005576">
    <property type="term" value="C:extracellular region"/>
    <property type="evidence" value="ECO:0007669"/>
    <property type="project" value="UniProtKB-SubCell"/>
</dbReference>
<feature type="disulfide bond" evidence="12">
    <location>
        <begin position="294"/>
        <end position="303"/>
    </location>
</feature>
<evidence type="ECO:0000256" key="14">
    <source>
        <dbReference type="SAM" id="SignalP"/>
    </source>
</evidence>
<gene>
    <name evidence="17" type="ORF">NQ314_020687</name>
</gene>
<dbReference type="Proteomes" id="UP001162156">
    <property type="component" value="Unassembled WGS sequence"/>
</dbReference>
<evidence type="ECO:0000256" key="8">
    <source>
        <dbReference type="ARBA" id="ARBA00022729"/>
    </source>
</evidence>
<dbReference type="PANTHER" id="PTHR14949:SF32">
    <property type="entry name" value="WNT INHIBITORY FACTOR 1"/>
    <property type="match status" value="1"/>
</dbReference>
<keyword evidence="11" id="KW-0325">Glycoprotein</keyword>
<dbReference type="Pfam" id="PF00057">
    <property type="entry name" value="Ldl_recept_a"/>
    <property type="match status" value="1"/>
</dbReference>
<keyword evidence="10 12" id="KW-1015">Disulfide bond</keyword>
<dbReference type="InterPro" id="IPR000742">
    <property type="entry name" value="EGF"/>
</dbReference>
<protein>
    <recommendedName>
        <fullName evidence="3">Wnt inhibitory factor 1</fullName>
    </recommendedName>
</protein>
<feature type="chain" id="PRO_5043698382" description="Wnt inhibitory factor 1" evidence="14">
    <location>
        <begin position="19"/>
        <end position="391"/>
    </location>
</feature>
<dbReference type="SMART" id="SM00469">
    <property type="entry name" value="WIF"/>
    <property type="match status" value="1"/>
</dbReference>
<dbReference type="InterPro" id="IPR038677">
    <property type="entry name" value="WIF_sf"/>
</dbReference>
<dbReference type="InterPro" id="IPR013111">
    <property type="entry name" value="EGF_extracell"/>
</dbReference>
<dbReference type="InterPro" id="IPR023415">
    <property type="entry name" value="LDLR_class-A_CS"/>
</dbReference>
<evidence type="ECO:0000256" key="13">
    <source>
        <dbReference type="PROSITE-ProRule" id="PRU00124"/>
    </source>
</evidence>
<dbReference type="AlphaFoldDB" id="A0AAV8WJU1"/>
<evidence type="ECO:0000256" key="7">
    <source>
        <dbReference type="ARBA" id="ARBA00022687"/>
    </source>
</evidence>
<name>A0AAV8WJU1_9CUCU</name>
<evidence type="ECO:0000259" key="16">
    <source>
        <dbReference type="PROSITE" id="PS50814"/>
    </source>
</evidence>
<dbReference type="PROSITE" id="PS50814">
    <property type="entry name" value="WIF"/>
    <property type="match status" value="1"/>
</dbReference>
<dbReference type="EMBL" id="JANEYF010005770">
    <property type="protein sequence ID" value="KAJ8926837.1"/>
    <property type="molecule type" value="Genomic_DNA"/>
</dbReference>
<proteinExistence type="predicted"/>
<feature type="signal peptide" evidence="14">
    <location>
        <begin position="1"/>
        <end position="18"/>
    </location>
</feature>
<dbReference type="InterPro" id="IPR036055">
    <property type="entry name" value="LDL_receptor-like_sf"/>
</dbReference>
<dbReference type="FunFam" id="4.10.400.10:FF:000001">
    <property type="entry name" value="Low-density lipoprotein receptor-related protein 1"/>
    <property type="match status" value="1"/>
</dbReference>
<dbReference type="GO" id="GO:0016055">
    <property type="term" value="P:Wnt signaling pathway"/>
    <property type="evidence" value="ECO:0007669"/>
    <property type="project" value="UniProtKB-KW"/>
</dbReference>
<comment type="caution">
    <text evidence="12">Lacks conserved residue(s) required for the propagation of feature annotation.</text>
</comment>
<evidence type="ECO:0000256" key="1">
    <source>
        <dbReference type="ARBA" id="ARBA00003309"/>
    </source>
</evidence>
<keyword evidence="7" id="KW-0879">Wnt signaling pathway</keyword>
<feature type="disulfide bond" evidence="13">
    <location>
        <begin position="355"/>
        <end position="373"/>
    </location>
</feature>
<evidence type="ECO:0000256" key="12">
    <source>
        <dbReference type="PROSITE-ProRule" id="PRU00076"/>
    </source>
</evidence>
<dbReference type="PANTHER" id="PTHR14949">
    <property type="entry name" value="EGF-LIKE-DOMAIN, MULTIPLE 7, 8"/>
    <property type="match status" value="1"/>
</dbReference>
<comment type="function">
    <text evidence="1">Binds to WNT proteins and inhibits their activities. May be involved in mesoderm segmentation.</text>
</comment>
<dbReference type="InterPro" id="IPR050969">
    <property type="entry name" value="Dev_Signal_Modulators"/>
</dbReference>
<organism evidence="17 18">
    <name type="scientific">Rhamnusium bicolor</name>
    <dbReference type="NCBI Taxonomy" id="1586634"/>
    <lineage>
        <taxon>Eukaryota</taxon>
        <taxon>Metazoa</taxon>
        <taxon>Ecdysozoa</taxon>
        <taxon>Arthropoda</taxon>
        <taxon>Hexapoda</taxon>
        <taxon>Insecta</taxon>
        <taxon>Pterygota</taxon>
        <taxon>Neoptera</taxon>
        <taxon>Endopterygota</taxon>
        <taxon>Coleoptera</taxon>
        <taxon>Polyphaga</taxon>
        <taxon>Cucujiformia</taxon>
        <taxon>Chrysomeloidea</taxon>
        <taxon>Cerambycidae</taxon>
        <taxon>Lepturinae</taxon>
        <taxon>Rhagiini</taxon>
        <taxon>Rhamnusium</taxon>
    </lineage>
</organism>
<dbReference type="GO" id="GO:0009986">
    <property type="term" value="C:cell surface"/>
    <property type="evidence" value="ECO:0007669"/>
    <property type="project" value="TreeGrafter"/>
</dbReference>
<evidence type="ECO:0000256" key="9">
    <source>
        <dbReference type="ARBA" id="ARBA00022737"/>
    </source>
</evidence>
<feature type="disulfide bond" evidence="12">
    <location>
        <begin position="230"/>
        <end position="239"/>
    </location>
</feature>
<dbReference type="PRINTS" id="PR01901">
    <property type="entry name" value="WIFPROTEIN"/>
</dbReference>
<sequence length="391" mass="43800">MWTYILMVFVSIVATVLSRNDPKNDPRNNGDLALWIDEKQVKMFSGMSMEIYAIVNGNVLPYILDPNFEKYLPVIPSEVSYVNFTWKAGTKKYYYHFDRLQSYDEGILEAPVISIKTKGRVPRRPKEFSVLLPCLGNSSGIAKFGIGLLIESRKGKPLNGTPLRLKLKKECSQRSPDPECDKKCANQGWCNHEKICQCPEGYMGQYCRTALCYPQCMNGGNCTSPGICSCPPGFQGRHCEGGICGEKCLNGGKCIQKDTCECSKGYYGPHCEYSRCIIPCLNGGKCKAVNKCRCPRGFRGDHCEIGRAKPHRSNCQLACKHGTCVDTACVCDPGWYGRLCHHNEFSRCSPRQFRCANKKCIPISFLCDGEDDCLDNSDEDPKECSSKLFVY</sequence>
<dbReference type="FunFam" id="2.10.25.10:FF:000020">
    <property type="entry name" value="Latent-transforming growth factor beta-binding protein 1"/>
    <property type="match status" value="1"/>
</dbReference>
<keyword evidence="6 12" id="KW-0245">EGF-like domain</keyword>
<dbReference type="SUPFAM" id="SSF57196">
    <property type="entry name" value="EGF/Laminin"/>
    <property type="match status" value="1"/>
</dbReference>
<reference evidence="17" key="1">
    <citation type="journal article" date="2023" name="Insect Mol. Biol.">
        <title>Genome sequencing provides insights into the evolution of gene families encoding plant cell wall-degrading enzymes in longhorned beetles.</title>
        <authorList>
            <person name="Shin N.R."/>
            <person name="Okamura Y."/>
            <person name="Kirsch R."/>
            <person name="Pauchet Y."/>
        </authorList>
    </citation>
    <scope>NUCLEOTIDE SEQUENCE</scope>
    <source>
        <strain evidence="17">RBIC_L_NR</strain>
    </source>
</reference>
<dbReference type="SMART" id="SM00181">
    <property type="entry name" value="EGF"/>
    <property type="match status" value="5"/>
</dbReference>
<evidence type="ECO:0000256" key="10">
    <source>
        <dbReference type="ARBA" id="ARBA00023157"/>
    </source>
</evidence>
<dbReference type="PROSITE" id="PS01186">
    <property type="entry name" value="EGF_2"/>
    <property type="match status" value="1"/>
</dbReference>
<comment type="caution">
    <text evidence="17">The sequence shown here is derived from an EMBL/GenBank/DDBJ whole genome shotgun (WGS) entry which is preliminary data.</text>
</comment>
<dbReference type="PROSITE" id="PS50068">
    <property type="entry name" value="LDLRA_2"/>
    <property type="match status" value="1"/>
</dbReference>
<accession>A0AAV8WJU1</accession>
<feature type="disulfide bond" evidence="12">
    <location>
        <begin position="212"/>
        <end position="222"/>
    </location>
</feature>
<evidence type="ECO:0000313" key="17">
    <source>
        <dbReference type="EMBL" id="KAJ8926837.1"/>
    </source>
</evidence>
<dbReference type="InterPro" id="IPR013032">
    <property type="entry name" value="EGF-like_CS"/>
</dbReference>
<keyword evidence="9" id="KW-0677">Repeat</keyword>